<gene>
    <name evidence="2" type="primary">PRMT5</name>
    <name evidence="2" type="ORF">SNAT2548_LOCUS581</name>
</gene>
<reference evidence="2" key="1">
    <citation type="submission" date="2021-02" db="EMBL/GenBank/DDBJ databases">
        <authorList>
            <person name="Dougan E. K."/>
            <person name="Rhodes N."/>
            <person name="Thang M."/>
            <person name="Chan C."/>
        </authorList>
    </citation>
    <scope>NUCLEOTIDE SEQUENCE</scope>
</reference>
<dbReference type="Proteomes" id="UP000604046">
    <property type="component" value="Unassembled WGS sequence"/>
</dbReference>
<proteinExistence type="predicted"/>
<protein>
    <submittedName>
        <fullName evidence="2">PRMT5 protein</fullName>
    </submittedName>
</protein>
<dbReference type="EMBL" id="CAJNDS010000028">
    <property type="protein sequence ID" value="CAE6924219.1"/>
    <property type="molecule type" value="Genomic_DNA"/>
</dbReference>
<accession>A0A812GQ47</accession>
<sequence length="229" mass="25299">MAKVSCALRAFEVPPSMLQTSRQVAAEFVSRLDPSLVDIGCGIEVYRLHKLHGDENVSEGDQLLCSLPAWHFDMDALEHMFSELEELRAKHAELGWNFEKAEANLVSYGPAVQSDATVQQMRQHLAQRDAQIAVEKQTQQKLRADLLAIREQSEHLMQLVLEEAVGGNSRQATASHGQNDPGVFSAGSQHSVATGPGQRFIGTASPRPGAMWPRYGQGFPRTHGNPRRH</sequence>
<name>A0A812GQ47_9DINO</name>
<dbReference type="AlphaFoldDB" id="A0A812GQ47"/>
<keyword evidence="3" id="KW-1185">Reference proteome</keyword>
<evidence type="ECO:0000313" key="2">
    <source>
        <dbReference type="EMBL" id="CAE6924219.1"/>
    </source>
</evidence>
<feature type="region of interest" description="Disordered" evidence="1">
    <location>
        <begin position="168"/>
        <end position="229"/>
    </location>
</feature>
<comment type="caution">
    <text evidence="2">The sequence shown here is derived from an EMBL/GenBank/DDBJ whole genome shotgun (WGS) entry which is preliminary data.</text>
</comment>
<feature type="compositionally biased region" description="Polar residues" evidence="1">
    <location>
        <begin position="168"/>
        <end position="178"/>
    </location>
</feature>
<evidence type="ECO:0000313" key="3">
    <source>
        <dbReference type="Proteomes" id="UP000604046"/>
    </source>
</evidence>
<organism evidence="2 3">
    <name type="scientific">Symbiodinium natans</name>
    <dbReference type="NCBI Taxonomy" id="878477"/>
    <lineage>
        <taxon>Eukaryota</taxon>
        <taxon>Sar</taxon>
        <taxon>Alveolata</taxon>
        <taxon>Dinophyceae</taxon>
        <taxon>Suessiales</taxon>
        <taxon>Symbiodiniaceae</taxon>
        <taxon>Symbiodinium</taxon>
    </lineage>
</organism>
<evidence type="ECO:0000256" key="1">
    <source>
        <dbReference type="SAM" id="MobiDB-lite"/>
    </source>
</evidence>